<organism evidence="4 5">
    <name type="scientific">Jannaschia pagri</name>
    <dbReference type="NCBI Taxonomy" id="2829797"/>
    <lineage>
        <taxon>Bacteria</taxon>
        <taxon>Pseudomonadati</taxon>
        <taxon>Pseudomonadota</taxon>
        <taxon>Alphaproteobacteria</taxon>
        <taxon>Rhodobacterales</taxon>
        <taxon>Roseobacteraceae</taxon>
        <taxon>Jannaschia</taxon>
    </lineage>
</organism>
<dbReference type="PANTHER" id="PTHR43352:SF1">
    <property type="entry name" value="ANTHRANILATE--COA LIGASE"/>
    <property type="match status" value="1"/>
</dbReference>
<evidence type="ECO:0000259" key="3">
    <source>
        <dbReference type="Pfam" id="PF00501"/>
    </source>
</evidence>
<dbReference type="Pfam" id="PF00501">
    <property type="entry name" value="AMP-binding"/>
    <property type="match status" value="1"/>
</dbReference>
<dbReference type="Gene3D" id="3.40.50.12780">
    <property type="entry name" value="N-terminal domain of ligase-like"/>
    <property type="match status" value="1"/>
</dbReference>
<evidence type="ECO:0000256" key="2">
    <source>
        <dbReference type="SAM" id="MobiDB-lite"/>
    </source>
</evidence>
<accession>A0ABQ4NHV8</accession>
<dbReference type="PANTHER" id="PTHR43352">
    <property type="entry name" value="ACETYL-COA SYNTHETASE"/>
    <property type="match status" value="1"/>
</dbReference>
<dbReference type="SUPFAM" id="SSF56801">
    <property type="entry name" value="Acetyl-CoA synthetase-like"/>
    <property type="match status" value="1"/>
</dbReference>
<keyword evidence="5" id="KW-1185">Reference proteome</keyword>
<dbReference type="Proteomes" id="UP000786693">
    <property type="component" value="Unassembled WGS sequence"/>
</dbReference>
<dbReference type="EMBL" id="BPFH01000001">
    <property type="protein sequence ID" value="GIT93999.1"/>
    <property type="molecule type" value="Genomic_DNA"/>
</dbReference>
<name>A0ABQ4NHV8_9RHOB</name>
<evidence type="ECO:0000313" key="5">
    <source>
        <dbReference type="Proteomes" id="UP000786693"/>
    </source>
</evidence>
<protein>
    <submittedName>
        <fullName evidence="4">Acetyl-CoA synthetase</fullName>
    </submittedName>
</protein>
<reference evidence="4 5" key="1">
    <citation type="submission" date="2021-05" db="EMBL/GenBank/DDBJ databases">
        <title>Bacteria Genome sequencing.</title>
        <authorList>
            <person name="Takabe Y."/>
            <person name="Nakajima Y."/>
            <person name="Suzuki S."/>
            <person name="Shiozaki T."/>
        </authorList>
    </citation>
    <scope>NUCLEOTIDE SEQUENCE [LARGE SCALE GENOMIC DNA]</scope>
    <source>
        <strain evidence="4 5">AI_62</strain>
    </source>
</reference>
<sequence length="464" mass="49441">MTFNLSSYVLAAGRSTPEHLALIIPGEARLTHGEVLKAVSLRAGALRTRGLAPGARILLRLGNDPDFPITFLAACAAGYVPVPTSTQLTVPEITAMAARVDPSLVVAHDGISLPQGYGCVHPDDLAGPSLPFEAWSDGDPNRLGYIVFTSGSGGVPKAVAHAHRAVRARASMHQGWYDLRPEDRMLHAGAFNWTYTLGTGLLDPWTLGATAIVPAAGTTADALPQILATSEATIFAAAPGVYRRMLRADWPDTPALRHGLSAGERLPRATRDRWRQTTGTDLHEALGMSECSTFISGSPSRPAPEGSSGYPQAGRRISTEEGRLRVATDDPGLMLGYWQEGAPQPPEGAWFDTGDRVRQLPDGAIVHEGRADDILNPGGYRVSPQEVEEALADLPVSEIAVGCVEVSGGATVLAAYYVGAELDTQQAEAHAAARLARYKQPRLWLRRDALPRNANGKLIRKALA</sequence>
<keyword evidence="1" id="KW-0436">Ligase</keyword>
<gene>
    <name evidence="4" type="primary">acs</name>
    <name evidence="4" type="ORF">JANAI62_06220</name>
</gene>
<dbReference type="Gene3D" id="3.30.300.30">
    <property type="match status" value="1"/>
</dbReference>
<proteinExistence type="predicted"/>
<dbReference type="RefSeq" id="WP_220747507.1">
    <property type="nucleotide sequence ID" value="NZ_BPFH01000001.1"/>
</dbReference>
<evidence type="ECO:0000256" key="1">
    <source>
        <dbReference type="ARBA" id="ARBA00022598"/>
    </source>
</evidence>
<evidence type="ECO:0000313" key="4">
    <source>
        <dbReference type="EMBL" id="GIT93999.1"/>
    </source>
</evidence>
<comment type="caution">
    <text evidence="4">The sequence shown here is derived from an EMBL/GenBank/DDBJ whole genome shotgun (WGS) entry which is preliminary data.</text>
</comment>
<dbReference type="InterPro" id="IPR045851">
    <property type="entry name" value="AMP-bd_C_sf"/>
</dbReference>
<feature type="domain" description="AMP-dependent synthetase/ligase" evidence="3">
    <location>
        <begin position="14"/>
        <end position="317"/>
    </location>
</feature>
<dbReference type="InterPro" id="IPR000873">
    <property type="entry name" value="AMP-dep_synth/lig_dom"/>
</dbReference>
<feature type="region of interest" description="Disordered" evidence="2">
    <location>
        <begin position="294"/>
        <end position="317"/>
    </location>
</feature>
<dbReference type="InterPro" id="IPR042099">
    <property type="entry name" value="ANL_N_sf"/>
</dbReference>